<proteinExistence type="predicted"/>
<accession>A0AAV1M1G4</accession>
<dbReference type="InterPro" id="IPR036397">
    <property type="entry name" value="RNaseH_sf"/>
</dbReference>
<keyword evidence="3" id="KW-1185">Reference proteome</keyword>
<dbReference type="AlphaFoldDB" id="A0AAV1M1G4"/>
<reference evidence="2 3" key="1">
    <citation type="submission" date="2023-11" db="EMBL/GenBank/DDBJ databases">
        <authorList>
            <person name="Hedman E."/>
            <person name="Englund M."/>
            <person name="Stromberg M."/>
            <person name="Nyberg Akerstrom W."/>
            <person name="Nylinder S."/>
            <person name="Jareborg N."/>
            <person name="Kallberg Y."/>
            <person name="Kronander E."/>
        </authorList>
    </citation>
    <scope>NUCLEOTIDE SEQUENCE [LARGE SCALE GENOMIC DNA]</scope>
</reference>
<dbReference type="PANTHER" id="PTHR33939">
    <property type="entry name" value="PROTEIN CBG22215"/>
    <property type="match status" value="1"/>
</dbReference>
<dbReference type="PANTHER" id="PTHR33939:SF1">
    <property type="entry name" value="DUF4371 DOMAIN-CONTAINING PROTEIN"/>
    <property type="match status" value="1"/>
</dbReference>
<evidence type="ECO:0000259" key="1">
    <source>
        <dbReference type="Pfam" id="PF13358"/>
    </source>
</evidence>
<organism evidence="2 3">
    <name type="scientific">Parnassius mnemosyne</name>
    <name type="common">clouded apollo</name>
    <dbReference type="NCBI Taxonomy" id="213953"/>
    <lineage>
        <taxon>Eukaryota</taxon>
        <taxon>Metazoa</taxon>
        <taxon>Ecdysozoa</taxon>
        <taxon>Arthropoda</taxon>
        <taxon>Hexapoda</taxon>
        <taxon>Insecta</taxon>
        <taxon>Pterygota</taxon>
        <taxon>Neoptera</taxon>
        <taxon>Endopterygota</taxon>
        <taxon>Lepidoptera</taxon>
        <taxon>Glossata</taxon>
        <taxon>Ditrysia</taxon>
        <taxon>Papilionoidea</taxon>
        <taxon>Papilionidae</taxon>
        <taxon>Parnassiinae</taxon>
        <taxon>Parnassini</taxon>
        <taxon>Parnassius</taxon>
        <taxon>Driopa</taxon>
    </lineage>
</organism>
<comment type="caution">
    <text evidence="2">The sequence shown here is derived from an EMBL/GenBank/DDBJ whole genome shotgun (WGS) entry which is preliminary data.</text>
</comment>
<feature type="domain" description="Tc1-like transposase DDE" evidence="1">
    <location>
        <begin position="132"/>
        <end position="262"/>
    </location>
</feature>
<protein>
    <recommendedName>
        <fullName evidence="1">Tc1-like transposase DDE domain-containing protein</fullName>
    </recommendedName>
</protein>
<dbReference type="GO" id="GO:0003676">
    <property type="term" value="F:nucleic acid binding"/>
    <property type="evidence" value="ECO:0007669"/>
    <property type="project" value="InterPro"/>
</dbReference>
<sequence>MKILHEKLKAEINYPGAITSLRKEVSLLGFKWKRTENNRRILMEKHEIRYLRIMFLIKIPEYRAQGRPIVYTDETYIYTSHTSSKSYSDGSTSGLKKPISKGNRLIIVHAGGEDGFIPNALLMFKANQKSGDYHYNMNTENYTKWLQTQLIPNLKPNSVVVVNNASYHDSFQNPAPNSNHRKQAMIDWFKYRNINHSGSMLKPQLYQLLLQNKARFVEYKIDNLLQEHGHSVLRLPPYHPDFNPIENIWAMVKGYVAKKKRVNEYGHYNEINKGKS</sequence>
<dbReference type="Proteomes" id="UP001314205">
    <property type="component" value="Unassembled WGS sequence"/>
</dbReference>
<dbReference type="EMBL" id="CAVLGL010000126">
    <property type="protein sequence ID" value="CAK1600945.1"/>
    <property type="molecule type" value="Genomic_DNA"/>
</dbReference>
<gene>
    <name evidence="2" type="ORF">PARMNEM_LOCUS19638</name>
</gene>
<dbReference type="Pfam" id="PF13358">
    <property type="entry name" value="DDE_3"/>
    <property type="match status" value="1"/>
</dbReference>
<dbReference type="InterPro" id="IPR038717">
    <property type="entry name" value="Tc1-like_DDE_dom"/>
</dbReference>
<name>A0AAV1M1G4_9NEOP</name>
<evidence type="ECO:0000313" key="2">
    <source>
        <dbReference type="EMBL" id="CAK1600945.1"/>
    </source>
</evidence>
<evidence type="ECO:0000313" key="3">
    <source>
        <dbReference type="Proteomes" id="UP001314205"/>
    </source>
</evidence>
<dbReference type="Gene3D" id="3.30.420.10">
    <property type="entry name" value="Ribonuclease H-like superfamily/Ribonuclease H"/>
    <property type="match status" value="1"/>
</dbReference>